<dbReference type="NCBIfam" id="TIGR02037">
    <property type="entry name" value="degP_htrA_DO"/>
    <property type="match status" value="1"/>
</dbReference>
<evidence type="ECO:0000256" key="10">
    <source>
        <dbReference type="PIRSR" id="PIRSR611782-2"/>
    </source>
</evidence>
<feature type="domain" description="PDZ" evidence="12">
    <location>
        <begin position="261"/>
        <end position="353"/>
    </location>
</feature>
<dbReference type="SMART" id="SM00228">
    <property type="entry name" value="PDZ"/>
    <property type="match status" value="2"/>
</dbReference>
<evidence type="ECO:0000256" key="3">
    <source>
        <dbReference type="ARBA" id="ARBA00022670"/>
    </source>
</evidence>
<evidence type="ECO:0000256" key="8">
    <source>
        <dbReference type="ARBA" id="ARBA00022825"/>
    </source>
</evidence>
<keyword evidence="3 13" id="KW-0645">Protease</keyword>
<dbReference type="EMBL" id="CP000155">
    <property type="protein sequence ID" value="ABC27992.1"/>
    <property type="molecule type" value="Genomic_DNA"/>
</dbReference>
<evidence type="ECO:0000256" key="4">
    <source>
        <dbReference type="ARBA" id="ARBA00022729"/>
    </source>
</evidence>
<feature type="active site" description="Charge relay system" evidence="9">
    <location>
        <position position="217"/>
    </location>
</feature>
<dbReference type="InterPro" id="IPR011782">
    <property type="entry name" value="Pept_S1C_Do"/>
</dbReference>
<keyword evidence="7" id="KW-0378">Hydrolase</keyword>
<dbReference type="Gene3D" id="2.30.42.10">
    <property type="match status" value="2"/>
</dbReference>
<proteinExistence type="inferred from homology"/>
<dbReference type="GO" id="GO:0004252">
    <property type="term" value="F:serine-type endopeptidase activity"/>
    <property type="evidence" value="ECO:0007669"/>
    <property type="project" value="InterPro"/>
</dbReference>
<dbReference type="GO" id="GO:0006508">
    <property type="term" value="P:proteolysis"/>
    <property type="evidence" value="ECO:0007669"/>
    <property type="project" value="UniProtKB-KW"/>
</dbReference>
<dbReference type="CDD" id="cd10839">
    <property type="entry name" value="cpPDZ1_DegP-like"/>
    <property type="match status" value="1"/>
</dbReference>
<dbReference type="PROSITE" id="PS50106">
    <property type="entry name" value="PDZ"/>
    <property type="match status" value="2"/>
</dbReference>
<dbReference type="InterPro" id="IPR036034">
    <property type="entry name" value="PDZ_sf"/>
</dbReference>
<feature type="signal peptide" evidence="11">
    <location>
        <begin position="1"/>
        <end position="27"/>
    </location>
</feature>
<dbReference type="PANTHER" id="PTHR22939">
    <property type="entry name" value="SERINE PROTEASE FAMILY S1C HTRA-RELATED"/>
    <property type="match status" value="1"/>
</dbReference>
<keyword evidence="4 11" id="KW-0732">Signal</keyword>
<dbReference type="InterPro" id="IPR001478">
    <property type="entry name" value="PDZ"/>
</dbReference>
<feature type="binding site" evidence="10">
    <location>
        <begin position="215"/>
        <end position="217"/>
    </location>
    <ligand>
        <name>substrate</name>
    </ligand>
</feature>
<dbReference type="RefSeq" id="WP_011395067.1">
    <property type="nucleotide sequence ID" value="NC_007645.1"/>
</dbReference>
<reference evidence="13 14" key="1">
    <citation type="journal article" date="2005" name="Nucleic Acids Res.">
        <title>Genomic blueprint of Hahella chejuensis, a marine microbe producing an algicidal agent.</title>
        <authorList>
            <person name="Jeong H."/>
            <person name="Yim J.H."/>
            <person name="Lee C."/>
            <person name="Choi S.-H."/>
            <person name="Park Y.K."/>
            <person name="Yoon S.H."/>
            <person name="Hur C.-G."/>
            <person name="Kang H.-Y."/>
            <person name="Kim D."/>
            <person name="Lee H.H."/>
            <person name="Park K.H."/>
            <person name="Park S.-H."/>
            <person name="Park H.-S."/>
            <person name="Lee H.K."/>
            <person name="Oh T.K."/>
            <person name="Kim J.F."/>
        </authorList>
    </citation>
    <scope>NUCLEOTIDE SEQUENCE [LARGE SCALE GENOMIC DNA]</scope>
    <source>
        <strain evidence="13 14">KCTC 2396</strain>
    </source>
</reference>
<dbReference type="HOGENOM" id="CLU_020120_1_1_6"/>
<feature type="binding site" evidence="10">
    <location>
        <begin position="233"/>
        <end position="237"/>
    </location>
    <ligand>
        <name>substrate</name>
    </ligand>
</feature>
<dbReference type="SUPFAM" id="SSF50494">
    <property type="entry name" value="Trypsin-like serine proteases"/>
    <property type="match status" value="1"/>
</dbReference>
<protein>
    <submittedName>
        <fullName evidence="13">Trypsin-like serine protease, typically periplasmic, contain C-terminal PDZ domain</fullName>
    </submittedName>
</protein>
<dbReference type="CDD" id="cd23084">
    <property type="entry name" value="cpPDZ2_DegP-like"/>
    <property type="match status" value="1"/>
</dbReference>
<dbReference type="PRINTS" id="PR00834">
    <property type="entry name" value="PROTEASES2C"/>
</dbReference>
<dbReference type="InterPro" id="IPR041489">
    <property type="entry name" value="PDZ_6"/>
</dbReference>
<evidence type="ECO:0000259" key="12">
    <source>
        <dbReference type="PROSITE" id="PS50106"/>
    </source>
</evidence>
<keyword evidence="6" id="KW-0574">Periplasm</keyword>
<evidence type="ECO:0000256" key="6">
    <source>
        <dbReference type="ARBA" id="ARBA00022764"/>
    </source>
</evidence>
<keyword evidence="5" id="KW-0677">Repeat</keyword>
<evidence type="ECO:0000256" key="2">
    <source>
        <dbReference type="ARBA" id="ARBA00010541"/>
    </source>
</evidence>
<dbReference type="Proteomes" id="UP000000238">
    <property type="component" value="Chromosome"/>
</dbReference>
<dbReference type="Pfam" id="PF13365">
    <property type="entry name" value="Trypsin_2"/>
    <property type="match status" value="1"/>
</dbReference>
<dbReference type="KEGG" id="hch:HCH_01114"/>
<evidence type="ECO:0000313" key="13">
    <source>
        <dbReference type="EMBL" id="ABC27992.1"/>
    </source>
</evidence>
<keyword evidence="8" id="KW-0720">Serine protease</keyword>
<feature type="binding site" evidence="10">
    <location>
        <position position="143"/>
    </location>
    <ligand>
        <name>substrate</name>
    </ligand>
</feature>
<evidence type="ECO:0000256" key="1">
    <source>
        <dbReference type="ARBA" id="ARBA00004418"/>
    </source>
</evidence>
<dbReference type="Pfam" id="PF17820">
    <property type="entry name" value="PDZ_6"/>
    <property type="match status" value="1"/>
</dbReference>
<name>Q2SMY2_HAHCH</name>
<evidence type="ECO:0000256" key="11">
    <source>
        <dbReference type="SAM" id="SignalP"/>
    </source>
</evidence>
<feature type="active site" description="Charge relay system" evidence="9">
    <location>
        <position position="143"/>
    </location>
</feature>
<organism evidence="13 14">
    <name type="scientific">Hahella chejuensis (strain KCTC 2396)</name>
    <dbReference type="NCBI Taxonomy" id="349521"/>
    <lineage>
        <taxon>Bacteria</taxon>
        <taxon>Pseudomonadati</taxon>
        <taxon>Pseudomonadota</taxon>
        <taxon>Gammaproteobacteria</taxon>
        <taxon>Oceanospirillales</taxon>
        <taxon>Hahellaceae</taxon>
        <taxon>Hahella</taxon>
    </lineage>
</organism>
<comment type="subcellular location">
    <subcellularLocation>
        <location evidence="1">Periplasm</location>
    </subcellularLocation>
</comment>
<dbReference type="InterPro" id="IPR009003">
    <property type="entry name" value="Peptidase_S1_PA"/>
</dbReference>
<dbReference type="eggNOG" id="COG0265">
    <property type="taxonomic scope" value="Bacteria"/>
</dbReference>
<accession>Q2SMY2</accession>
<feature type="domain" description="PDZ" evidence="12">
    <location>
        <begin position="359"/>
        <end position="448"/>
    </location>
</feature>
<dbReference type="AlphaFoldDB" id="Q2SMY2"/>
<feature type="chain" id="PRO_5039462782" evidence="11">
    <location>
        <begin position="28"/>
        <end position="456"/>
    </location>
</feature>
<dbReference type="GO" id="GO:0042597">
    <property type="term" value="C:periplasmic space"/>
    <property type="evidence" value="ECO:0007669"/>
    <property type="project" value="UniProtKB-SubCell"/>
</dbReference>
<feature type="binding site" evidence="10">
    <location>
        <position position="113"/>
    </location>
    <ligand>
        <name>substrate</name>
    </ligand>
</feature>
<evidence type="ECO:0000313" key="14">
    <source>
        <dbReference type="Proteomes" id="UP000000238"/>
    </source>
</evidence>
<dbReference type="SUPFAM" id="SSF50156">
    <property type="entry name" value="PDZ domain-like"/>
    <property type="match status" value="2"/>
</dbReference>
<keyword evidence="14" id="KW-1185">Reference proteome</keyword>
<evidence type="ECO:0000256" key="5">
    <source>
        <dbReference type="ARBA" id="ARBA00022737"/>
    </source>
</evidence>
<evidence type="ECO:0000256" key="7">
    <source>
        <dbReference type="ARBA" id="ARBA00022801"/>
    </source>
</evidence>
<gene>
    <name evidence="13" type="ordered locus">HCH_01114</name>
</gene>
<dbReference type="Gene3D" id="2.40.10.120">
    <property type="match status" value="1"/>
</dbReference>
<evidence type="ECO:0000256" key="9">
    <source>
        <dbReference type="PIRSR" id="PIRSR611782-1"/>
    </source>
</evidence>
<dbReference type="Pfam" id="PF13180">
    <property type="entry name" value="PDZ_2"/>
    <property type="match status" value="1"/>
</dbReference>
<comment type="similarity">
    <text evidence="2">Belongs to the peptidase S1C family.</text>
</comment>
<dbReference type="InterPro" id="IPR001940">
    <property type="entry name" value="Peptidase_S1C"/>
</dbReference>
<sequence>MLMGKTLTGLRLCVLAACVGWAASSAAALPLADSQGQPLPTLAPMLKEVNPAVVNIATYAKQESYSPLMQDPFFRHFFNIPDSRRLREQRRQQSAGSGVIVDKDKGTVVTNYHVIKGADEVHVSLTDGRTLKAEVQGGDPDADIAVLKIEADDLSEVKMADSDRLEVGDFVVAIGNPFGLGQTVTTGVVSALGRTGLGIEGYEDFIQTDASINPGNSGGALVNLRGELIGINTAILAPSGGNVGIGFAIPVNMAKASIDQIIEHGEVKRGQLGVGIQDITPDLRQAFKLRNGQRGVLITSVAKGSEAEKGGLKTGDIIIAVDDKPTRSAGHLRSQIGQRKIGDKLRVTILREGVEAVVKVTLQEPPNSIAGATRIHKLLEGASFEDNPDGSGVVVTGLAPNSNAAYSGLRPGDVIIGANNRRVNSVSDLQKVVDAGETKLLLLVQRGGGAFYLVIR</sequence>
<dbReference type="STRING" id="349521.HCH_01114"/>
<dbReference type="FunFam" id="2.40.10.10:FF:000001">
    <property type="entry name" value="Periplasmic serine protease DegS"/>
    <property type="match status" value="1"/>
</dbReference>
<feature type="active site" description="Charge relay system" evidence="9">
    <location>
        <position position="113"/>
    </location>
</feature>
<dbReference type="PANTHER" id="PTHR22939:SF129">
    <property type="entry name" value="SERINE PROTEASE HTRA2, MITOCHONDRIAL"/>
    <property type="match status" value="1"/>
</dbReference>